<keyword evidence="2" id="KW-1185">Reference proteome</keyword>
<organism evidence="1 2">
    <name type="scientific">Metabacillus litoralis</name>
    <dbReference type="NCBI Taxonomy" id="152268"/>
    <lineage>
        <taxon>Bacteria</taxon>
        <taxon>Bacillati</taxon>
        <taxon>Bacillota</taxon>
        <taxon>Bacilli</taxon>
        <taxon>Bacillales</taxon>
        <taxon>Bacillaceae</taxon>
        <taxon>Metabacillus</taxon>
    </lineage>
</organism>
<proteinExistence type="predicted"/>
<reference evidence="1 2" key="1">
    <citation type="journal article" date="2005" name="Int. J. Syst. Evol. Microbiol.">
        <title>Bacillus litoralis sp. nov., isolated from a tidal flat of the Yellow Sea in Korea.</title>
        <authorList>
            <person name="Yoon J.H."/>
            <person name="Oh T.K."/>
        </authorList>
    </citation>
    <scope>NUCLEOTIDE SEQUENCE [LARGE SCALE GENOMIC DNA]</scope>
    <source>
        <strain evidence="1 2">SW-211</strain>
    </source>
</reference>
<dbReference type="EMBL" id="VOQF01000005">
    <property type="protein sequence ID" value="TXC90914.1"/>
    <property type="molecule type" value="Genomic_DNA"/>
</dbReference>
<evidence type="ECO:0000313" key="2">
    <source>
        <dbReference type="Proteomes" id="UP000321363"/>
    </source>
</evidence>
<name>A0A5C6W515_9BACI</name>
<gene>
    <name evidence="1" type="ORF">FS935_08380</name>
</gene>
<protein>
    <submittedName>
        <fullName evidence="1">Uncharacterized protein</fullName>
    </submittedName>
</protein>
<comment type="caution">
    <text evidence="1">The sequence shown here is derived from an EMBL/GenBank/DDBJ whole genome shotgun (WGS) entry which is preliminary data.</text>
</comment>
<sequence>MEAVVGGLFGLLFALFIPMQIVFAIKIKLSLSKLRRLDQITEDDALHFHKSMKTVLWVPYTTKYFNRMREAYKYIYDSPLVSFETKKNVHKSLKFRLVQGIPVPKQYHSAS</sequence>
<dbReference type="Proteomes" id="UP000321363">
    <property type="component" value="Unassembled WGS sequence"/>
</dbReference>
<accession>A0A5C6W515</accession>
<dbReference type="AlphaFoldDB" id="A0A5C6W515"/>
<evidence type="ECO:0000313" key="1">
    <source>
        <dbReference type="EMBL" id="TXC90914.1"/>
    </source>
</evidence>